<sequence length="114" mass="12745">MSRITGSFKQGNSGKHEHAARLQPLVHYHDYLVLDMNIIGMPFFSKPFQNRFKNFYALDIKLMGLSPPIGMEESLDLLTGINASADMIPKQISQLGAINPLIILLVFVMVDIIS</sequence>
<comment type="caution">
    <text evidence="2">The sequence shown here is derived from an EMBL/GenBank/DDBJ whole genome shotgun (WGS) entry which is preliminary data.</text>
</comment>
<organism evidence="2 3">
    <name type="scientific">Trichonephila clavata</name>
    <name type="common">Joro spider</name>
    <name type="synonym">Nephila clavata</name>
    <dbReference type="NCBI Taxonomy" id="2740835"/>
    <lineage>
        <taxon>Eukaryota</taxon>
        <taxon>Metazoa</taxon>
        <taxon>Ecdysozoa</taxon>
        <taxon>Arthropoda</taxon>
        <taxon>Chelicerata</taxon>
        <taxon>Arachnida</taxon>
        <taxon>Araneae</taxon>
        <taxon>Araneomorphae</taxon>
        <taxon>Entelegynae</taxon>
        <taxon>Araneoidea</taxon>
        <taxon>Nephilidae</taxon>
        <taxon>Trichonephila</taxon>
    </lineage>
</organism>
<evidence type="ECO:0000313" key="3">
    <source>
        <dbReference type="Proteomes" id="UP000887116"/>
    </source>
</evidence>
<gene>
    <name evidence="2" type="ORF">TNCT_432731</name>
</gene>
<evidence type="ECO:0000313" key="2">
    <source>
        <dbReference type="EMBL" id="GFR26140.1"/>
    </source>
</evidence>
<feature type="transmembrane region" description="Helical" evidence="1">
    <location>
        <begin position="95"/>
        <end position="113"/>
    </location>
</feature>
<accession>A0A8X6LY11</accession>
<name>A0A8X6LY11_TRICU</name>
<dbReference type="AlphaFoldDB" id="A0A8X6LY11"/>
<keyword evidence="1" id="KW-1133">Transmembrane helix</keyword>
<dbReference type="EMBL" id="BMAO01008768">
    <property type="protein sequence ID" value="GFR26140.1"/>
    <property type="molecule type" value="Genomic_DNA"/>
</dbReference>
<proteinExistence type="predicted"/>
<keyword evidence="1" id="KW-0472">Membrane</keyword>
<evidence type="ECO:0000256" key="1">
    <source>
        <dbReference type="SAM" id="Phobius"/>
    </source>
</evidence>
<dbReference type="Proteomes" id="UP000887116">
    <property type="component" value="Unassembled WGS sequence"/>
</dbReference>
<keyword evidence="1" id="KW-0812">Transmembrane</keyword>
<protein>
    <submittedName>
        <fullName evidence="2">Uncharacterized protein</fullName>
    </submittedName>
</protein>
<reference evidence="2" key="1">
    <citation type="submission" date="2020-07" db="EMBL/GenBank/DDBJ databases">
        <title>Multicomponent nature underlies the extraordinary mechanical properties of spider dragline silk.</title>
        <authorList>
            <person name="Kono N."/>
            <person name="Nakamura H."/>
            <person name="Mori M."/>
            <person name="Yoshida Y."/>
            <person name="Ohtoshi R."/>
            <person name="Malay A.D."/>
            <person name="Moran D.A.P."/>
            <person name="Tomita M."/>
            <person name="Numata K."/>
            <person name="Arakawa K."/>
        </authorList>
    </citation>
    <scope>NUCLEOTIDE SEQUENCE</scope>
</reference>
<keyword evidence="3" id="KW-1185">Reference proteome</keyword>